<dbReference type="PATRIC" id="fig|999419.3.peg.3185"/>
<evidence type="ECO:0008006" key="4">
    <source>
        <dbReference type="Google" id="ProtNLM"/>
    </source>
</evidence>
<keyword evidence="1" id="KW-0812">Transmembrane</keyword>
<dbReference type="InterPro" id="IPR049458">
    <property type="entry name" value="EpsG-like"/>
</dbReference>
<reference evidence="2 3" key="1">
    <citation type="submission" date="2012-02" db="EMBL/GenBank/DDBJ databases">
        <title>The Genome Sequence of Parabacteroides johnsonii CL02T12C29.</title>
        <authorList>
            <consortium name="The Broad Institute Genome Sequencing Platform"/>
            <person name="Earl A."/>
            <person name="Ward D."/>
            <person name="Feldgarden M."/>
            <person name="Gevers D."/>
            <person name="Zitomersky N.L."/>
            <person name="Coyne M.J."/>
            <person name="Comstock L.E."/>
            <person name="Young S.K."/>
            <person name="Zeng Q."/>
            <person name="Gargeya S."/>
            <person name="Fitzgerald M."/>
            <person name="Haas B."/>
            <person name="Abouelleil A."/>
            <person name="Alvarado L."/>
            <person name="Arachchi H.M."/>
            <person name="Berlin A."/>
            <person name="Chapman S.B."/>
            <person name="Gearin G."/>
            <person name="Goldberg J."/>
            <person name="Griggs A."/>
            <person name="Gujja S."/>
            <person name="Hansen M."/>
            <person name="Heiman D."/>
            <person name="Howarth C."/>
            <person name="Larimer J."/>
            <person name="Lui A."/>
            <person name="MacDonald P.J.P."/>
            <person name="McCowen C."/>
            <person name="Montmayeur A."/>
            <person name="Murphy C."/>
            <person name="Neiman D."/>
            <person name="Pearson M."/>
            <person name="Priest M."/>
            <person name="Roberts A."/>
            <person name="Saif S."/>
            <person name="Shea T."/>
            <person name="Sisk P."/>
            <person name="Stolte C."/>
            <person name="Sykes S."/>
            <person name="Wortman J."/>
            <person name="Nusbaum C."/>
            <person name="Birren B."/>
        </authorList>
    </citation>
    <scope>NUCLEOTIDE SEQUENCE [LARGE SCALE GENOMIC DNA]</scope>
    <source>
        <strain evidence="2 3">CL02T12C29</strain>
    </source>
</reference>
<feature type="transmembrane region" description="Helical" evidence="1">
    <location>
        <begin position="106"/>
        <end position="124"/>
    </location>
</feature>
<evidence type="ECO:0000256" key="1">
    <source>
        <dbReference type="SAM" id="Phobius"/>
    </source>
</evidence>
<evidence type="ECO:0000313" key="2">
    <source>
        <dbReference type="EMBL" id="EKN06845.1"/>
    </source>
</evidence>
<feature type="transmembrane region" description="Helical" evidence="1">
    <location>
        <begin position="206"/>
        <end position="227"/>
    </location>
</feature>
<keyword evidence="1" id="KW-0472">Membrane</keyword>
<name>K5Z6Y1_9BACT</name>
<sequence length="366" mass="43257">MTYLVVILIVFFCYKKYSRYLYAYEENSLSMLGGRRTFCYVVFVILTLLLILRNDYFGTDTQNYHYLFDTIEIHYNSSFLDINLSSEWGFYSLVYFLKTNGFSFRFLLIVSAVSYMACVSYLIYRYSENIIFSYFIFFTYNFWVFNTTMRQCFALTFVILAVVCAINKKLLANIAFIILAIMFHSTAIVCIPIYFVINMKLNKKSIVLFILIMITISVMASSIFHSMQQLTGKDYTETVTTGYVRMFIIVLLLIVGLILRKKLTIADEYWMKLFFVALCLQPIAQFNPALFRVNHYFYFFTILLAPNIIHKLNFSKQIIASFLIVYGLYNFTLGSYKAGIRVYPYVYEWENYFEENPNFKPSDFQF</sequence>
<feature type="transmembrane region" description="Helical" evidence="1">
    <location>
        <begin position="33"/>
        <end position="52"/>
    </location>
</feature>
<protein>
    <recommendedName>
        <fullName evidence="4">EpsG family protein</fullName>
    </recommendedName>
</protein>
<dbReference type="OrthoDB" id="949885at2"/>
<dbReference type="Pfam" id="PF14897">
    <property type="entry name" value="EpsG"/>
    <property type="match status" value="1"/>
</dbReference>
<feature type="transmembrane region" description="Helical" evidence="1">
    <location>
        <begin position="271"/>
        <end position="290"/>
    </location>
</feature>
<comment type="caution">
    <text evidence="2">The sequence shown here is derived from an EMBL/GenBank/DDBJ whole genome shotgun (WGS) entry which is preliminary data.</text>
</comment>
<feature type="transmembrane region" description="Helical" evidence="1">
    <location>
        <begin position="174"/>
        <end position="197"/>
    </location>
</feature>
<gene>
    <name evidence="2" type="ORF">HMPREF1077_03113</name>
</gene>
<dbReference type="EMBL" id="AGZP01000028">
    <property type="protein sequence ID" value="EKN06845.1"/>
    <property type="molecule type" value="Genomic_DNA"/>
</dbReference>
<keyword evidence="1" id="KW-1133">Transmembrane helix</keyword>
<evidence type="ECO:0000313" key="3">
    <source>
        <dbReference type="Proteomes" id="UP000001218"/>
    </source>
</evidence>
<accession>K5Z6Y1</accession>
<dbReference type="AlphaFoldDB" id="K5Z6Y1"/>
<feature type="transmembrane region" description="Helical" evidence="1">
    <location>
        <begin position="130"/>
        <end position="145"/>
    </location>
</feature>
<dbReference type="Proteomes" id="UP000001218">
    <property type="component" value="Unassembled WGS sequence"/>
</dbReference>
<dbReference type="RefSeq" id="WP_008157992.1">
    <property type="nucleotide sequence ID" value="NZ_JH976467.1"/>
</dbReference>
<dbReference type="HOGENOM" id="CLU_777675_0_0_10"/>
<organism evidence="2 3">
    <name type="scientific">Parabacteroides johnsonii CL02T12C29</name>
    <dbReference type="NCBI Taxonomy" id="999419"/>
    <lineage>
        <taxon>Bacteria</taxon>
        <taxon>Pseudomonadati</taxon>
        <taxon>Bacteroidota</taxon>
        <taxon>Bacteroidia</taxon>
        <taxon>Bacteroidales</taxon>
        <taxon>Tannerellaceae</taxon>
        <taxon>Parabacteroides</taxon>
    </lineage>
</organism>
<dbReference type="eggNOG" id="ENOG5033A5I">
    <property type="taxonomic scope" value="Bacteria"/>
</dbReference>
<feature type="transmembrane region" description="Helical" evidence="1">
    <location>
        <begin position="242"/>
        <end position="259"/>
    </location>
</feature>
<proteinExistence type="predicted"/>